<feature type="signal peptide" evidence="1">
    <location>
        <begin position="1"/>
        <end position="22"/>
    </location>
</feature>
<evidence type="ECO:0000313" key="3">
    <source>
        <dbReference type="Proteomes" id="UP001153069"/>
    </source>
</evidence>
<organism evidence="2 3">
    <name type="scientific">Seminavis robusta</name>
    <dbReference type="NCBI Taxonomy" id="568900"/>
    <lineage>
        <taxon>Eukaryota</taxon>
        <taxon>Sar</taxon>
        <taxon>Stramenopiles</taxon>
        <taxon>Ochrophyta</taxon>
        <taxon>Bacillariophyta</taxon>
        <taxon>Bacillariophyceae</taxon>
        <taxon>Bacillariophycidae</taxon>
        <taxon>Naviculales</taxon>
        <taxon>Naviculaceae</taxon>
        <taxon>Seminavis</taxon>
    </lineage>
</organism>
<dbReference type="Proteomes" id="UP001153069">
    <property type="component" value="Unassembled WGS sequence"/>
</dbReference>
<dbReference type="EMBL" id="CAICTM010000059">
    <property type="protein sequence ID" value="CAB9499418.1"/>
    <property type="molecule type" value="Genomic_DNA"/>
</dbReference>
<sequence length="178" mass="20204">MNKLQMLLMLAIACISAQMVSADYYIWYKWAAKTGRECDDEDLKTLEDLTRKSIIENSDGDEKAFASSGTWRELRLGDLIEEPVVQVTASDPELDEFTRRLQPCSGCECCAYFPGNPIYCGGNCGGRRRNRRLRVRANNERELSNVMGAVASAAAKWDKDTKDCFDPSSFEYEFERQP</sequence>
<accession>A0A9N8H2A5</accession>
<keyword evidence="1" id="KW-0732">Signal</keyword>
<reference evidence="2" key="1">
    <citation type="submission" date="2020-06" db="EMBL/GenBank/DDBJ databases">
        <authorList>
            <consortium name="Plant Systems Biology data submission"/>
        </authorList>
    </citation>
    <scope>NUCLEOTIDE SEQUENCE</scope>
    <source>
        <strain evidence="2">D6</strain>
    </source>
</reference>
<protein>
    <submittedName>
        <fullName evidence="2">Uncharacterized protein</fullName>
    </submittedName>
</protein>
<feature type="chain" id="PRO_5040326712" evidence="1">
    <location>
        <begin position="23"/>
        <end position="178"/>
    </location>
</feature>
<proteinExistence type="predicted"/>
<gene>
    <name evidence="2" type="ORF">SEMRO_60_G034710.1</name>
</gene>
<dbReference type="AlphaFoldDB" id="A0A9N8H2A5"/>
<evidence type="ECO:0000256" key="1">
    <source>
        <dbReference type="SAM" id="SignalP"/>
    </source>
</evidence>
<evidence type="ECO:0000313" key="2">
    <source>
        <dbReference type="EMBL" id="CAB9499418.1"/>
    </source>
</evidence>
<comment type="caution">
    <text evidence="2">The sequence shown here is derived from an EMBL/GenBank/DDBJ whole genome shotgun (WGS) entry which is preliminary data.</text>
</comment>
<name>A0A9N8H2A5_9STRA</name>
<keyword evidence="3" id="KW-1185">Reference proteome</keyword>